<accession>A0ABR0QAS5</accession>
<dbReference type="EMBL" id="JARKNE010000004">
    <property type="protein sequence ID" value="KAK5836151.1"/>
    <property type="molecule type" value="Genomic_DNA"/>
</dbReference>
<feature type="compositionally biased region" description="Polar residues" evidence="1">
    <location>
        <begin position="90"/>
        <end position="107"/>
    </location>
</feature>
<name>A0ABR0QAS5_GOSAR</name>
<feature type="compositionally biased region" description="Basic and acidic residues" evidence="1">
    <location>
        <begin position="73"/>
        <end position="83"/>
    </location>
</feature>
<gene>
    <name evidence="2" type="ORF">PVK06_011907</name>
</gene>
<evidence type="ECO:0000256" key="1">
    <source>
        <dbReference type="SAM" id="MobiDB-lite"/>
    </source>
</evidence>
<evidence type="ECO:0000313" key="2">
    <source>
        <dbReference type="EMBL" id="KAK5836151.1"/>
    </source>
</evidence>
<evidence type="ECO:0000313" key="3">
    <source>
        <dbReference type="Proteomes" id="UP001358586"/>
    </source>
</evidence>
<organism evidence="2 3">
    <name type="scientific">Gossypium arboreum</name>
    <name type="common">Tree cotton</name>
    <name type="synonym">Gossypium nanking</name>
    <dbReference type="NCBI Taxonomy" id="29729"/>
    <lineage>
        <taxon>Eukaryota</taxon>
        <taxon>Viridiplantae</taxon>
        <taxon>Streptophyta</taxon>
        <taxon>Embryophyta</taxon>
        <taxon>Tracheophyta</taxon>
        <taxon>Spermatophyta</taxon>
        <taxon>Magnoliopsida</taxon>
        <taxon>eudicotyledons</taxon>
        <taxon>Gunneridae</taxon>
        <taxon>Pentapetalae</taxon>
        <taxon>rosids</taxon>
        <taxon>malvids</taxon>
        <taxon>Malvales</taxon>
        <taxon>Malvaceae</taxon>
        <taxon>Malvoideae</taxon>
        <taxon>Gossypium</taxon>
    </lineage>
</organism>
<feature type="region of interest" description="Disordered" evidence="1">
    <location>
        <begin position="54"/>
        <end position="107"/>
    </location>
</feature>
<proteinExistence type="predicted"/>
<keyword evidence="3" id="KW-1185">Reference proteome</keyword>
<dbReference type="Proteomes" id="UP001358586">
    <property type="component" value="Chromosome 4"/>
</dbReference>
<comment type="caution">
    <text evidence="2">The sequence shown here is derived from an EMBL/GenBank/DDBJ whole genome shotgun (WGS) entry which is preliminary data.</text>
</comment>
<sequence>MLVTNFGKPQEKMAIFWGYVRQRDVAICKSLQKNFSCPMPPFLVFPKELLLNPDAKDEEPTTIPTHNQEPEGDEARKKSVHIESDDEGMDTTQTTAPALQTKAFTTA</sequence>
<reference evidence="2 3" key="1">
    <citation type="submission" date="2023-03" db="EMBL/GenBank/DDBJ databases">
        <title>WGS of Gossypium arboreum.</title>
        <authorList>
            <person name="Yu D."/>
        </authorList>
    </citation>
    <scope>NUCLEOTIDE SEQUENCE [LARGE SCALE GENOMIC DNA]</scope>
    <source>
        <tissue evidence="2">Leaf</tissue>
    </source>
</reference>
<protein>
    <submittedName>
        <fullName evidence="2">Uncharacterized protein</fullName>
    </submittedName>
</protein>